<feature type="chain" id="PRO_5042148541" evidence="2">
    <location>
        <begin position="18"/>
        <end position="269"/>
    </location>
</feature>
<evidence type="ECO:0000313" key="4">
    <source>
        <dbReference type="EMBL" id="KAK3236391.1"/>
    </source>
</evidence>
<dbReference type="Pfam" id="PF02225">
    <property type="entry name" value="PA"/>
    <property type="match status" value="1"/>
</dbReference>
<dbReference type="GO" id="GO:0005765">
    <property type="term" value="C:lysosomal membrane"/>
    <property type="evidence" value="ECO:0007669"/>
    <property type="project" value="TreeGrafter"/>
</dbReference>
<reference evidence="4 5" key="1">
    <citation type="journal article" date="2015" name="Genome Biol. Evol.">
        <title>Comparative Genomics of a Bacterivorous Green Alga Reveals Evolutionary Causalities and Consequences of Phago-Mixotrophic Mode of Nutrition.</title>
        <authorList>
            <person name="Burns J.A."/>
            <person name="Paasch A."/>
            <person name="Narechania A."/>
            <person name="Kim E."/>
        </authorList>
    </citation>
    <scope>NUCLEOTIDE SEQUENCE [LARGE SCALE GENOMIC DNA]</scope>
    <source>
        <strain evidence="4 5">PLY_AMNH</strain>
    </source>
</reference>
<dbReference type="Proteomes" id="UP001190700">
    <property type="component" value="Unassembled WGS sequence"/>
</dbReference>
<dbReference type="PANTHER" id="PTHR12174">
    <property type="entry name" value="SIGNAL PEPTIDE PEPTIDASE"/>
    <property type="match status" value="1"/>
</dbReference>
<keyword evidence="1" id="KW-1133">Transmembrane helix</keyword>
<dbReference type="GO" id="GO:0033619">
    <property type="term" value="P:membrane protein proteolysis"/>
    <property type="evidence" value="ECO:0007669"/>
    <property type="project" value="TreeGrafter"/>
</dbReference>
<dbReference type="InterPro" id="IPR007369">
    <property type="entry name" value="Peptidase_A22B_SPP"/>
</dbReference>
<sequence>MSRVKFALLLLFTTSLAEEQDGKIACNSITPKTVVLRVTKGTSDYIDYYGILASFGTDVGGKPGNPITLAAAKPPLACSPVEKVEGGSIVAHRGNCTFLQKDIEVQGAGGEQLIVVNTDEDVFTPSCSDDEPITAKVTLPLPAVIMVSNSTGWKILEAAAEHGTVDVFAPVNPRFDGSLLLMWLVAVATVAGGAFWGAYDTKQLIRRSTDTQENCEMAPAEDFLDVVHINETAAALFVVVASTMLLLLFVFMSKYTDYLILVHPEALSS</sequence>
<feature type="signal peptide" evidence="2">
    <location>
        <begin position="1"/>
        <end position="17"/>
    </location>
</feature>
<dbReference type="InterPro" id="IPR003137">
    <property type="entry name" value="PA_domain"/>
</dbReference>
<comment type="caution">
    <text evidence="4">The sequence shown here is derived from an EMBL/GenBank/DDBJ whole genome shotgun (WGS) entry which is preliminary data.</text>
</comment>
<evidence type="ECO:0000259" key="3">
    <source>
        <dbReference type="Pfam" id="PF02225"/>
    </source>
</evidence>
<dbReference type="AlphaFoldDB" id="A0AAE0EQ13"/>
<dbReference type="PANTHER" id="PTHR12174:SF75">
    <property type="entry name" value="SIGNAL PEPTIDE PEPTIDASE-LIKE 2"/>
    <property type="match status" value="1"/>
</dbReference>
<dbReference type="GO" id="GO:0030660">
    <property type="term" value="C:Golgi-associated vesicle membrane"/>
    <property type="evidence" value="ECO:0007669"/>
    <property type="project" value="TreeGrafter"/>
</dbReference>
<keyword evidence="2" id="KW-0732">Signal</keyword>
<evidence type="ECO:0000256" key="2">
    <source>
        <dbReference type="SAM" id="SignalP"/>
    </source>
</evidence>
<keyword evidence="1" id="KW-0812">Transmembrane</keyword>
<keyword evidence="5" id="KW-1185">Reference proteome</keyword>
<feature type="non-terminal residue" evidence="4">
    <location>
        <position position="269"/>
    </location>
</feature>
<dbReference type="GO" id="GO:0098553">
    <property type="term" value="C:lumenal side of endoplasmic reticulum membrane"/>
    <property type="evidence" value="ECO:0007669"/>
    <property type="project" value="TreeGrafter"/>
</dbReference>
<feature type="transmembrane region" description="Helical" evidence="1">
    <location>
        <begin position="233"/>
        <end position="252"/>
    </location>
</feature>
<dbReference type="GO" id="GO:0098554">
    <property type="term" value="C:cytoplasmic side of endoplasmic reticulum membrane"/>
    <property type="evidence" value="ECO:0007669"/>
    <property type="project" value="TreeGrafter"/>
</dbReference>
<evidence type="ECO:0000256" key="1">
    <source>
        <dbReference type="SAM" id="Phobius"/>
    </source>
</evidence>
<protein>
    <submittedName>
        <fullName evidence="4">Signal peptide peptidase-like 3</fullName>
    </submittedName>
</protein>
<feature type="transmembrane region" description="Helical" evidence="1">
    <location>
        <begin position="180"/>
        <end position="199"/>
    </location>
</feature>
<dbReference type="Gene3D" id="3.50.30.30">
    <property type="match status" value="1"/>
</dbReference>
<dbReference type="EMBL" id="LGRX02035062">
    <property type="protein sequence ID" value="KAK3236391.1"/>
    <property type="molecule type" value="Genomic_DNA"/>
</dbReference>
<organism evidence="4 5">
    <name type="scientific">Cymbomonas tetramitiformis</name>
    <dbReference type="NCBI Taxonomy" id="36881"/>
    <lineage>
        <taxon>Eukaryota</taxon>
        <taxon>Viridiplantae</taxon>
        <taxon>Chlorophyta</taxon>
        <taxon>Pyramimonadophyceae</taxon>
        <taxon>Pyramimonadales</taxon>
        <taxon>Pyramimonadaceae</taxon>
        <taxon>Cymbomonas</taxon>
    </lineage>
</organism>
<dbReference type="GO" id="GO:0042500">
    <property type="term" value="F:aspartic endopeptidase activity, intramembrane cleaving"/>
    <property type="evidence" value="ECO:0007669"/>
    <property type="project" value="InterPro"/>
</dbReference>
<feature type="domain" description="PA" evidence="3">
    <location>
        <begin position="72"/>
        <end position="153"/>
    </location>
</feature>
<proteinExistence type="predicted"/>
<keyword evidence="1" id="KW-0472">Membrane</keyword>
<gene>
    <name evidence="4" type="ORF">CYMTET_53465</name>
</gene>
<evidence type="ECO:0000313" key="5">
    <source>
        <dbReference type="Proteomes" id="UP001190700"/>
    </source>
</evidence>
<name>A0AAE0EQ13_9CHLO</name>
<accession>A0AAE0EQ13</accession>